<proteinExistence type="predicted"/>
<dbReference type="AlphaFoldDB" id="A0A848CVU1"/>
<gene>
    <name evidence="1" type="ORF">HF838_13455</name>
</gene>
<dbReference type="Proteomes" id="UP000561326">
    <property type="component" value="Unassembled WGS sequence"/>
</dbReference>
<name>A0A848CVU1_ANEAE</name>
<dbReference type="EMBL" id="JABAGO010000025">
    <property type="protein sequence ID" value="NME99268.1"/>
    <property type="molecule type" value="Genomic_DNA"/>
</dbReference>
<protein>
    <submittedName>
        <fullName evidence="1">Uncharacterized protein</fullName>
    </submittedName>
</protein>
<organism evidence="1 2">
    <name type="scientific">Aneurinibacillus aneurinilyticus</name>
    <name type="common">Bacillus aneurinolyticus</name>
    <dbReference type="NCBI Taxonomy" id="1391"/>
    <lineage>
        <taxon>Bacteria</taxon>
        <taxon>Bacillati</taxon>
        <taxon>Bacillota</taxon>
        <taxon>Bacilli</taxon>
        <taxon>Bacillales</taxon>
        <taxon>Paenibacillaceae</taxon>
        <taxon>Aneurinibacillus group</taxon>
        <taxon>Aneurinibacillus</taxon>
    </lineage>
</organism>
<dbReference type="RefSeq" id="WP_021618985.1">
    <property type="nucleotide sequence ID" value="NZ_CABKST010000012.1"/>
</dbReference>
<accession>A0A848CVU1</accession>
<comment type="caution">
    <text evidence="1">The sequence shown here is derived from an EMBL/GenBank/DDBJ whole genome shotgun (WGS) entry which is preliminary data.</text>
</comment>
<sequence length="93" mass="11436">MIRYEYDRDGLDIQERENDQDKEFIIKVKNPDKYLPELHKVRTYFSKDTVHTDALFYTHQHNEYHVIVRADYYIGFLLGLFKHKILLSLEWEE</sequence>
<dbReference type="GeneID" id="92837191"/>
<evidence type="ECO:0000313" key="1">
    <source>
        <dbReference type="EMBL" id="NME99268.1"/>
    </source>
</evidence>
<reference evidence="1 2" key="1">
    <citation type="submission" date="2020-04" db="EMBL/GenBank/DDBJ databases">
        <authorList>
            <person name="Hitch T.C.A."/>
            <person name="Wylensek D."/>
            <person name="Clavel T."/>
        </authorList>
    </citation>
    <scope>NUCLEOTIDE SEQUENCE [LARGE SCALE GENOMIC DNA]</scope>
    <source>
        <strain evidence="1 2">WB01_D5_05</strain>
    </source>
</reference>
<dbReference type="OrthoDB" id="2941641at2"/>
<evidence type="ECO:0000313" key="2">
    <source>
        <dbReference type="Proteomes" id="UP000561326"/>
    </source>
</evidence>